<proteinExistence type="predicted"/>
<dbReference type="EMBL" id="VBRC01000029">
    <property type="protein sequence ID" value="TLK20530.1"/>
    <property type="molecule type" value="Genomic_DNA"/>
</dbReference>
<dbReference type="Proteomes" id="UP000536909">
    <property type="component" value="Unassembled WGS sequence"/>
</dbReference>
<evidence type="ECO:0000313" key="4">
    <source>
        <dbReference type="Proteomes" id="UP000536909"/>
    </source>
</evidence>
<evidence type="ECO:0000313" key="2">
    <source>
        <dbReference type="EMBL" id="TLK20530.1"/>
    </source>
</evidence>
<dbReference type="RefSeq" id="WP_129120542.1">
    <property type="nucleotide sequence ID" value="NZ_JACHFV010000029.1"/>
</dbReference>
<dbReference type="AlphaFoldDB" id="A0AAJ5F1J3"/>
<evidence type="ECO:0008006" key="5">
    <source>
        <dbReference type="Google" id="ProtNLM"/>
    </source>
</evidence>
<sequence>MRRRAERSAVLAARAAGRAASRDAADAVLYGVSGPEIARLRRGGMTFQDIADHLNDTGIRPPAGGDWWPGGVRKVWLRFSERIPE</sequence>
<evidence type="ECO:0000313" key="3">
    <source>
        <dbReference type="Proteomes" id="UP000308000"/>
    </source>
</evidence>
<reference evidence="1 4" key="2">
    <citation type="submission" date="2020-08" db="EMBL/GenBank/DDBJ databases">
        <title>Genomic Encyclopedia of Type Strains, Phase IV (KMG-IV): sequencing the most valuable type-strain genomes for metagenomic binning, comparative biology and taxonomic classification.</title>
        <authorList>
            <person name="Goeker M."/>
        </authorList>
    </citation>
    <scope>NUCLEOTIDE SEQUENCE [LARGE SCALE GENOMIC DNA]</scope>
    <source>
        <strain evidence="1 4">DSM 105434</strain>
    </source>
</reference>
<dbReference type="EMBL" id="JACHFV010000029">
    <property type="protein sequence ID" value="MBB5297481.1"/>
    <property type="molecule type" value="Genomic_DNA"/>
</dbReference>
<keyword evidence="4" id="KW-1185">Reference proteome</keyword>
<organism evidence="2 3">
    <name type="scientific">Deinococcus metallilatus</name>
    <dbReference type="NCBI Taxonomy" id="1211322"/>
    <lineage>
        <taxon>Bacteria</taxon>
        <taxon>Thermotogati</taxon>
        <taxon>Deinococcota</taxon>
        <taxon>Deinococci</taxon>
        <taxon>Deinococcales</taxon>
        <taxon>Deinococcaceae</taxon>
        <taxon>Deinococcus</taxon>
    </lineage>
</organism>
<evidence type="ECO:0000313" key="1">
    <source>
        <dbReference type="EMBL" id="MBB5297481.1"/>
    </source>
</evidence>
<dbReference type="Proteomes" id="UP000308000">
    <property type="component" value="Unassembled WGS sequence"/>
</dbReference>
<accession>A0AAJ5F1J3</accession>
<name>A0AAJ5F1J3_9DEIO</name>
<gene>
    <name evidence="2" type="ORF">FCS05_20095</name>
    <name evidence="1" type="ORF">HNQ10_004354</name>
</gene>
<protein>
    <recommendedName>
        <fullName evidence="5">Recombinase domain-containing protein</fullName>
    </recommendedName>
</protein>
<comment type="caution">
    <text evidence="2">The sequence shown here is derived from an EMBL/GenBank/DDBJ whole genome shotgun (WGS) entry which is preliminary data.</text>
</comment>
<reference evidence="2 3" key="1">
    <citation type="submission" date="2019-04" db="EMBL/GenBank/DDBJ databases">
        <title>Deinococcus metalilatus MA1002 mutant No.5.</title>
        <authorList>
            <person name="Park W."/>
            <person name="Park C."/>
        </authorList>
    </citation>
    <scope>NUCLEOTIDE SEQUENCE [LARGE SCALE GENOMIC DNA]</scope>
    <source>
        <strain evidence="2 3">MA1002-m5</strain>
    </source>
</reference>